<evidence type="ECO:0000256" key="5">
    <source>
        <dbReference type="ARBA" id="ARBA00047942"/>
    </source>
</evidence>
<sequence length="380" mass="44406">MRFIGCKENLLDFIEAFIKEKDIKGSVFCDLFSGTASVAKHFKKLGYKIISTDLLYFSYVLQKVYIEQNQYPEFLKLLECLKISSNEETLFTSQSQNAKEIIKYLNDLEGQEGFIYQNYSPEGTKDKTCVRKYFTGENAKRIDTIREKIGEWQRKKILNEQEYFFLLAALIEAVPFVANISGTYAAFLKDWDKRAFKTLTLEVPEIIQSNETHNVFNLNGLDLLDKIKKIDILYLDPPYNDDKQNFETLLDFCKKHQIDEWRLIEKMSVLPFTRQDIYLEEYANKIGLKVVNQLPGHKLTLLHTNVPITLYRCHCVAIWLNKKYIPESLFLDPEGQVLLCMHNNMKINLLDSIKKRKTSTIIKLIKDINFKTICPALKLK</sequence>
<name>A0A2G9YD24_9BACT</name>
<evidence type="ECO:0000256" key="3">
    <source>
        <dbReference type="ARBA" id="ARBA00022679"/>
    </source>
</evidence>
<dbReference type="EMBL" id="PCRH01000035">
    <property type="protein sequence ID" value="PIP17135.1"/>
    <property type="molecule type" value="Genomic_DNA"/>
</dbReference>
<evidence type="ECO:0000256" key="4">
    <source>
        <dbReference type="ARBA" id="ARBA00022691"/>
    </source>
</evidence>
<protein>
    <recommendedName>
        <fullName evidence="1">site-specific DNA-methyltransferase (adenine-specific)</fullName>
        <ecNumber evidence="1">2.1.1.72</ecNumber>
    </recommendedName>
</protein>
<comment type="caution">
    <text evidence="7">The sequence shown here is derived from an EMBL/GenBank/DDBJ whole genome shotgun (WGS) entry which is preliminary data.</text>
</comment>
<keyword evidence="3" id="KW-0808">Transferase</keyword>
<dbReference type="PRINTS" id="PR00505">
    <property type="entry name" value="D12N6MTFRASE"/>
</dbReference>
<keyword evidence="6" id="KW-1133">Transmembrane helix</keyword>
<organism evidence="7 8">
    <name type="scientific">Candidatus Portnoybacteria bacterium CG23_combo_of_CG06-09_8_20_14_all_37_13</name>
    <dbReference type="NCBI Taxonomy" id="1974819"/>
    <lineage>
        <taxon>Bacteria</taxon>
        <taxon>Candidatus Portnoyibacteriota</taxon>
    </lineage>
</organism>
<proteinExistence type="predicted"/>
<dbReference type="InterPro" id="IPR012327">
    <property type="entry name" value="MeTrfase_D12"/>
</dbReference>
<evidence type="ECO:0000313" key="8">
    <source>
        <dbReference type="Proteomes" id="UP000231480"/>
    </source>
</evidence>
<dbReference type="InterPro" id="IPR002052">
    <property type="entry name" value="DNA_methylase_N6_adenine_CS"/>
</dbReference>
<keyword evidence="2" id="KW-0489">Methyltransferase</keyword>
<dbReference type="Pfam" id="PF02086">
    <property type="entry name" value="MethyltransfD12"/>
    <property type="match status" value="1"/>
</dbReference>
<keyword evidence="4" id="KW-0949">S-adenosyl-L-methionine</keyword>
<dbReference type="SUPFAM" id="SSF53335">
    <property type="entry name" value="S-adenosyl-L-methionine-dependent methyltransferases"/>
    <property type="match status" value="1"/>
</dbReference>
<dbReference type="Proteomes" id="UP000231480">
    <property type="component" value="Unassembled WGS sequence"/>
</dbReference>
<dbReference type="GO" id="GO:0032259">
    <property type="term" value="P:methylation"/>
    <property type="evidence" value="ECO:0007669"/>
    <property type="project" value="UniProtKB-KW"/>
</dbReference>
<comment type="catalytic activity">
    <reaction evidence="5">
        <text>a 2'-deoxyadenosine in DNA + S-adenosyl-L-methionine = an N(6)-methyl-2'-deoxyadenosine in DNA + S-adenosyl-L-homocysteine + H(+)</text>
        <dbReference type="Rhea" id="RHEA:15197"/>
        <dbReference type="Rhea" id="RHEA-COMP:12418"/>
        <dbReference type="Rhea" id="RHEA-COMP:12419"/>
        <dbReference type="ChEBI" id="CHEBI:15378"/>
        <dbReference type="ChEBI" id="CHEBI:57856"/>
        <dbReference type="ChEBI" id="CHEBI:59789"/>
        <dbReference type="ChEBI" id="CHEBI:90615"/>
        <dbReference type="ChEBI" id="CHEBI:90616"/>
        <dbReference type="EC" id="2.1.1.72"/>
    </reaction>
</comment>
<evidence type="ECO:0000256" key="2">
    <source>
        <dbReference type="ARBA" id="ARBA00022603"/>
    </source>
</evidence>
<evidence type="ECO:0000256" key="1">
    <source>
        <dbReference type="ARBA" id="ARBA00011900"/>
    </source>
</evidence>
<dbReference type="InterPro" id="IPR029063">
    <property type="entry name" value="SAM-dependent_MTases_sf"/>
</dbReference>
<dbReference type="AlphaFoldDB" id="A0A2G9YD24"/>
<dbReference type="PROSITE" id="PS00092">
    <property type="entry name" value="N6_MTASE"/>
    <property type="match status" value="1"/>
</dbReference>
<accession>A0A2G9YD24</accession>
<evidence type="ECO:0000313" key="7">
    <source>
        <dbReference type="EMBL" id="PIP17135.1"/>
    </source>
</evidence>
<feature type="transmembrane region" description="Helical" evidence="6">
    <location>
        <begin position="163"/>
        <end position="187"/>
    </location>
</feature>
<evidence type="ECO:0000256" key="6">
    <source>
        <dbReference type="SAM" id="Phobius"/>
    </source>
</evidence>
<dbReference type="GO" id="GO:0009007">
    <property type="term" value="F:site-specific DNA-methyltransferase (adenine-specific) activity"/>
    <property type="evidence" value="ECO:0007669"/>
    <property type="project" value="UniProtKB-EC"/>
</dbReference>
<gene>
    <name evidence="7" type="ORF">COX44_01570</name>
</gene>
<keyword evidence="6" id="KW-0472">Membrane</keyword>
<dbReference type="GO" id="GO:0009307">
    <property type="term" value="P:DNA restriction-modification system"/>
    <property type="evidence" value="ECO:0007669"/>
    <property type="project" value="InterPro"/>
</dbReference>
<dbReference type="GO" id="GO:0003676">
    <property type="term" value="F:nucleic acid binding"/>
    <property type="evidence" value="ECO:0007669"/>
    <property type="project" value="InterPro"/>
</dbReference>
<reference evidence="7 8" key="1">
    <citation type="submission" date="2017-09" db="EMBL/GenBank/DDBJ databases">
        <title>Depth-based differentiation of microbial function through sediment-hosted aquifers and enrichment of novel symbionts in the deep terrestrial subsurface.</title>
        <authorList>
            <person name="Probst A.J."/>
            <person name="Ladd B."/>
            <person name="Jarett J.K."/>
            <person name="Geller-Mcgrath D.E."/>
            <person name="Sieber C.M."/>
            <person name="Emerson J.B."/>
            <person name="Anantharaman K."/>
            <person name="Thomas B.C."/>
            <person name="Malmstrom R."/>
            <person name="Stieglmeier M."/>
            <person name="Klingl A."/>
            <person name="Woyke T."/>
            <person name="Ryan C.M."/>
            <person name="Banfield J.F."/>
        </authorList>
    </citation>
    <scope>NUCLEOTIDE SEQUENCE [LARGE SCALE GENOMIC DNA]</scope>
    <source>
        <strain evidence="7">CG23_combo_of_CG06-09_8_20_14_all_37_13</strain>
    </source>
</reference>
<dbReference type="EC" id="2.1.1.72" evidence="1"/>
<keyword evidence="6" id="KW-0812">Transmembrane</keyword>